<organism evidence="1 2">
    <name type="scientific">Rotaria sordida</name>
    <dbReference type="NCBI Taxonomy" id="392033"/>
    <lineage>
        <taxon>Eukaryota</taxon>
        <taxon>Metazoa</taxon>
        <taxon>Spiralia</taxon>
        <taxon>Gnathifera</taxon>
        <taxon>Rotifera</taxon>
        <taxon>Eurotatoria</taxon>
        <taxon>Bdelloidea</taxon>
        <taxon>Philodinida</taxon>
        <taxon>Philodinidae</taxon>
        <taxon>Rotaria</taxon>
    </lineage>
</organism>
<dbReference type="AlphaFoldDB" id="A0A815WYF6"/>
<sequence>QACKEIILFIDAIKRLLNDDHGAPINNRETLQKLLKRYRVN</sequence>
<accession>A0A815WYF6</accession>
<dbReference type="Proteomes" id="UP000663889">
    <property type="component" value="Unassembled WGS sequence"/>
</dbReference>
<comment type="caution">
    <text evidence="1">The sequence shown here is derived from an EMBL/GenBank/DDBJ whole genome shotgun (WGS) entry which is preliminary data.</text>
</comment>
<evidence type="ECO:0000313" key="2">
    <source>
        <dbReference type="Proteomes" id="UP000663889"/>
    </source>
</evidence>
<protein>
    <submittedName>
        <fullName evidence="1">Uncharacterized protein</fullName>
    </submittedName>
</protein>
<feature type="non-terminal residue" evidence="1">
    <location>
        <position position="1"/>
    </location>
</feature>
<reference evidence="1" key="1">
    <citation type="submission" date="2021-02" db="EMBL/GenBank/DDBJ databases">
        <authorList>
            <person name="Nowell W R."/>
        </authorList>
    </citation>
    <scope>NUCLEOTIDE SEQUENCE</scope>
</reference>
<evidence type="ECO:0000313" key="1">
    <source>
        <dbReference type="EMBL" id="CAF1553808.1"/>
    </source>
</evidence>
<name>A0A815WYF6_9BILA</name>
<proteinExistence type="predicted"/>
<dbReference type="EMBL" id="CAJNOU010010745">
    <property type="protein sequence ID" value="CAF1553808.1"/>
    <property type="molecule type" value="Genomic_DNA"/>
</dbReference>
<gene>
    <name evidence="1" type="ORF">SEV965_LOCUS38835</name>
</gene>